<dbReference type="GO" id="GO:0072583">
    <property type="term" value="P:clathrin-dependent endocytosis"/>
    <property type="evidence" value="ECO:0007669"/>
    <property type="project" value="InterPro"/>
</dbReference>
<comment type="caution">
    <text evidence="6">The sequence shown here is derived from an EMBL/GenBank/DDBJ whole genome shotgun (WGS) entry which is preliminary data.</text>
</comment>
<reference evidence="6" key="2">
    <citation type="journal article" date="2022" name="Hortic Res">
        <title>The genome of Dioscorea zingiberensis sheds light on the biosynthesis, origin and evolution of the medicinally important diosgenin saponins.</title>
        <authorList>
            <person name="Li Y."/>
            <person name="Tan C."/>
            <person name="Li Z."/>
            <person name="Guo J."/>
            <person name="Li S."/>
            <person name="Chen X."/>
            <person name="Wang C."/>
            <person name="Dai X."/>
            <person name="Yang H."/>
            <person name="Song W."/>
            <person name="Hou L."/>
            <person name="Xu J."/>
            <person name="Tong Z."/>
            <person name="Xu A."/>
            <person name="Yuan X."/>
            <person name="Wang W."/>
            <person name="Yang Q."/>
            <person name="Chen L."/>
            <person name="Sun Z."/>
            <person name="Wang K."/>
            <person name="Pan B."/>
            <person name="Chen J."/>
            <person name="Bao Y."/>
            <person name="Liu F."/>
            <person name="Qi X."/>
            <person name="Gang D.R."/>
            <person name="Wen J."/>
            <person name="Li J."/>
        </authorList>
    </citation>
    <scope>NUCLEOTIDE SEQUENCE</scope>
    <source>
        <strain evidence="6">Dzin_1.0</strain>
    </source>
</reference>
<evidence type="ECO:0000313" key="7">
    <source>
        <dbReference type="Proteomes" id="UP001085076"/>
    </source>
</evidence>
<comment type="subcellular location">
    <subcellularLocation>
        <location evidence="1">Cytoplasmic vesicle</location>
        <location evidence="1">Clathrin-coated vesicle</location>
    </subcellularLocation>
    <subcellularLocation>
        <location evidence="2">Golgi apparatus</location>
    </subcellularLocation>
</comment>
<evidence type="ECO:0000256" key="4">
    <source>
        <dbReference type="ARBA" id="ARBA00023329"/>
    </source>
</evidence>
<dbReference type="InterPro" id="IPR045192">
    <property type="entry name" value="AP180-like"/>
</dbReference>
<dbReference type="EMBL" id="JAGGNH010000004">
    <property type="protein sequence ID" value="KAJ0975949.1"/>
    <property type="molecule type" value="Genomic_DNA"/>
</dbReference>
<dbReference type="InterPro" id="IPR011417">
    <property type="entry name" value="ANTH_dom"/>
</dbReference>
<dbReference type="GO" id="GO:0005794">
    <property type="term" value="C:Golgi apparatus"/>
    <property type="evidence" value="ECO:0007669"/>
    <property type="project" value="UniProtKB-SubCell"/>
</dbReference>
<dbReference type="PROSITE" id="PS50942">
    <property type="entry name" value="ENTH"/>
    <property type="match status" value="1"/>
</dbReference>
<dbReference type="GO" id="GO:0005905">
    <property type="term" value="C:clathrin-coated pit"/>
    <property type="evidence" value="ECO:0007669"/>
    <property type="project" value="TreeGrafter"/>
</dbReference>
<name>A0A9D5HGT5_9LILI</name>
<keyword evidence="4" id="KW-0968">Cytoplasmic vesicle</keyword>
<dbReference type="InterPro" id="IPR013809">
    <property type="entry name" value="ENTH"/>
</dbReference>
<dbReference type="SUPFAM" id="SSF48464">
    <property type="entry name" value="ENTH/VHS domain"/>
    <property type="match status" value="1"/>
</dbReference>
<dbReference type="GO" id="GO:0006900">
    <property type="term" value="P:vesicle budding from membrane"/>
    <property type="evidence" value="ECO:0007669"/>
    <property type="project" value="TreeGrafter"/>
</dbReference>
<dbReference type="InterPro" id="IPR008942">
    <property type="entry name" value="ENTH_VHS"/>
</dbReference>
<organism evidence="6 7">
    <name type="scientific">Dioscorea zingiberensis</name>
    <dbReference type="NCBI Taxonomy" id="325984"/>
    <lineage>
        <taxon>Eukaryota</taxon>
        <taxon>Viridiplantae</taxon>
        <taxon>Streptophyta</taxon>
        <taxon>Embryophyta</taxon>
        <taxon>Tracheophyta</taxon>
        <taxon>Spermatophyta</taxon>
        <taxon>Magnoliopsida</taxon>
        <taxon>Liliopsida</taxon>
        <taxon>Dioscoreales</taxon>
        <taxon>Dioscoreaceae</taxon>
        <taxon>Dioscorea</taxon>
    </lineage>
</organism>
<evidence type="ECO:0000256" key="3">
    <source>
        <dbReference type="ARBA" id="ARBA00023034"/>
    </source>
</evidence>
<dbReference type="PANTHER" id="PTHR22951:SF76">
    <property type="entry name" value="OS09G0468150 PROTEIN"/>
    <property type="match status" value="1"/>
</dbReference>
<evidence type="ECO:0000259" key="5">
    <source>
        <dbReference type="PROSITE" id="PS50942"/>
    </source>
</evidence>
<proteinExistence type="predicted"/>
<dbReference type="PANTHER" id="PTHR22951">
    <property type="entry name" value="CLATHRIN ASSEMBLY PROTEIN"/>
    <property type="match status" value="1"/>
</dbReference>
<dbReference type="GO" id="GO:0005545">
    <property type="term" value="F:1-phosphatidylinositol binding"/>
    <property type="evidence" value="ECO:0007669"/>
    <property type="project" value="TreeGrafter"/>
</dbReference>
<keyword evidence="7" id="KW-1185">Reference proteome</keyword>
<accession>A0A9D5HGT5</accession>
<evidence type="ECO:0000256" key="2">
    <source>
        <dbReference type="ARBA" id="ARBA00004555"/>
    </source>
</evidence>
<dbReference type="AlphaFoldDB" id="A0A9D5HGT5"/>
<sequence>MGRKLRSIVEALKDKASQTKASLLCTYVDGATTTATTSSAVIITPHLAVLRATPHHPPDSPPDPRHLSTLLSFGSSPRPAAAALLSSLTSRLLSTRNPSVALKSLLALRHLHLHGAFILRDQLLSALSPSPGSRHPLHLSPFPHSLPLSSWARWLAALLELLLAAPLSSSDPDSISSLLNDHLLRDLNSLTHLLLETRRFPPFPIWEENALVREVVRVVAVDALSAERAILLRLREARERLASLDYADSVELLCLLRRLDEQPGEKPKPQPFDLDPRAEISFWREVKEVREVVNELVTKRESEKGRLRTMRRERLGESDRFLVRSGLVQPVRSGSFRFV</sequence>
<dbReference type="Proteomes" id="UP001085076">
    <property type="component" value="Miscellaneous, Linkage group lg04"/>
</dbReference>
<dbReference type="GO" id="GO:0048268">
    <property type="term" value="P:clathrin coat assembly"/>
    <property type="evidence" value="ECO:0007669"/>
    <property type="project" value="InterPro"/>
</dbReference>
<keyword evidence="3" id="KW-0333">Golgi apparatus</keyword>
<dbReference type="GO" id="GO:0030136">
    <property type="term" value="C:clathrin-coated vesicle"/>
    <property type="evidence" value="ECO:0007669"/>
    <property type="project" value="UniProtKB-SubCell"/>
</dbReference>
<dbReference type="OrthoDB" id="44015at2759"/>
<protein>
    <recommendedName>
        <fullName evidence="5">ENTH domain-containing protein</fullName>
    </recommendedName>
</protein>
<dbReference type="GO" id="GO:0005546">
    <property type="term" value="F:phosphatidylinositol-4,5-bisphosphate binding"/>
    <property type="evidence" value="ECO:0007669"/>
    <property type="project" value="TreeGrafter"/>
</dbReference>
<reference evidence="6" key="1">
    <citation type="submission" date="2021-03" db="EMBL/GenBank/DDBJ databases">
        <authorList>
            <person name="Li Z."/>
            <person name="Yang C."/>
        </authorList>
    </citation>
    <scope>NUCLEOTIDE SEQUENCE</scope>
    <source>
        <strain evidence="6">Dzin_1.0</strain>
        <tissue evidence="6">Leaf</tissue>
    </source>
</reference>
<evidence type="ECO:0000256" key="1">
    <source>
        <dbReference type="ARBA" id="ARBA00004132"/>
    </source>
</evidence>
<dbReference type="GO" id="GO:0000149">
    <property type="term" value="F:SNARE binding"/>
    <property type="evidence" value="ECO:0007669"/>
    <property type="project" value="TreeGrafter"/>
</dbReference>
<dbReference type="Pfam" id="PF07651">
    <property type="entry name" value="ANTH"/>
    <property type="match status" value="1"/>
</dbReference>
<feature type="domain" description="ENTH" evidence="5">
    <location>
        <begin position="37"/>
        <end position="169"/>
    </location>
</feature>
<dbReference type="Gene3D" id="1.25.40.90">
    <property type="match status" value="1"/>
</dbReference>
<gene>
    <name evidence="6" type="ORF">J5N97_017914</name>
</gene>
<evidence type="ECO:0000313" key="6">
    <source>
        <dbReference type="EMBL" id="KAJ0975949.1"/>
    </source>
</evidence>
<dbReference type="GO" id="GO:0032050">
    <property type="term" value="F:clathrin heavy chain binding"/>
    <property type="evidence" value="ECO:0007669"/>
    <property type="project" value="TreeGrafter"/>
</dbReference>